<accession>A0A5M3MUA3</accession>
<protein>
    <submittedName>
        <fullName evidence="1">Uncharacterized protein</fullName>
    </submittedName>
</protein>
<proteinExistence type="predicted"/>
<comment type="caution">
    <text evidence="1">The sequence shown here is derived from an EMBL/GenBank/DDBJ whole genome shotgun (WGS) entry which is preliminary data.</text>
</comment>
<dbReference type="EMBL" id="JH711576">
    <property type="protein sequence ID" value="EIW82630.1"/>
    <property type="molecule type" value="Genomic_DNA"/>
</dbReference>
<evidence type="ECO:0000313" key="1">
    <source>
        <dbReference type="EMBL" id="EIW82630.1"/>
    </source>
</evidence>
<dbReference type="Proteomes" id="UP000053558">
    <property type="component" value="Unassembled WGS sequence"/>
</dbReference>
<sequence length="61" mass="6474">MNNADIGANVSMRFVSAHIVSGTSGSQSHDGCTLRTLFETMSTGVLLADVHLANRHFMAVP</sequence>
<gene>
    <name evidence="1" type="ORF">CONPUDRAFT_88776</name>
</gene>
<dbReference type="AlphaFoldDB" id="A0A5M3MUA3"/>
<dbReference type="GeneID" id="19211275"/>
<organism evidence="1 2">
    <name type="scientific">Coniophora puteana (strain RWD-64-598)</name>
    <name type="common">Brown rot fungus</name>
    <dbReference type="NCBI Taxonomy" id="741705"/>
    <lineage>
        <taxon>Eukaryota</taxon>
        <taxon>Fungi</taxon>
        <taxon>Dikarya</taxon>
        <taxon>Basidiomycota</taxon>
        <taxon>Agaricomycotina</taxon>
        <taxon>Agaricomycetes</taxon>
        <taxon>Agaricomycetidae</taxon>
        <taxon>Boletales</taxon>
        <taxon>Coniophorineae</taxon>
        <taxon>Coniophoraceae</taxon>
        <taxon>Coniophora</taxon>
    </lineage>
</organism>
<dbReference type="KEGG" id="cput:CONPUDRAFT_88776"/>
<name>A0A5M3MUA3_CONPW</name>
<dbReference type="RefSeq" id="XP_007766647.1">
    <property type="nucleotide sequence ID" value="XM_007768457.1"/>
</dbReference>
<evidence type="ECO:0000313" key="2">
    <source>
        <dbReference type="Proteomes" id="UP000053558"/>
    </source>
</evidence>
<keyword evidence="2" id="KW-1185">Reference proteome</keyword>
<reference evidence="2" key="1">
    <citation type="journal article" date="2012" name="Science">
        <title>The Paleozoic origin of enzymatic lignin decomposition reconstructed from 31 fungal genomes.</title>
        <authorList>
            <person name="Floudas D."/>
            <person name="Binder M."/>
            <person name="Riley R."/>
            <person name="Barry K."/>
            <person name="Blanchette R.A."/>
            <person name="Henrissat B."/>
            <person name="Martinez A.T."/>
            <person name="Otillar R."/>
            <person name="Spatafora J.W."/>
            <person name="Yadav J.S."/>
            <person name="Aerts A."/>
            <person name="Benoit I."/>
            <person name="Boyd A."/>
            <person name="Carlson A."/>
            <person name="Copeland A."/>
            <person name="Coutinho P.M."/>
            <person name="de Vries R.P."/>
            <person name="Ferreira P."/>
            <person name="Findley K."/>
            <person name="Foster B."/>
            <person name="Gaskell J."/>
            <person name="Glotzer D."/>
            <person name="Gorecki P."/>
            <person name="Heitman J."/>
            <person name="Hesse C."/>
            <person name="Hori C."/>
            <person name="Igarashi K."/>
            <person name="Jurgens J.A."/>
            <person name="Kallen N."/>
            <person name="Kersten P."/>
            <person name="Kohler A."/>
            <person name="Kuees U."/>
            <person name="Kumar T.K.A."/>
            <person name="Kuo A."/>
            <person name="LaButti K."/>
            <person name="Larrondo L.F."/>
            <person name="Lindquist E."/>
            <person name="Ling A."/>
            <person name="Lombard V."/>
            <person name="Lucas S."/>
            <person name="Lundell T."/>
            <person name="Martin R."/>
            <person name="McLaughlin D.J."/>
            <person name="Morgenstern I."/>
            <person name="Morin E."/>
            <person name="Murat C."/>
            <person name="Nagy L.G."/>
            <person name="Nolan M."/>
            <person name="Ohm R.A."/>
            <person name="Patyshakuliyeva A."/>
            <person name="Rokas A."/>
            <person name="Ruiz-Duenas F.J."/>
            <person name="Sabat G."/>
            <person name="Salamov A."/>
            <person name="Samejima M."/>
            <person name="Schmutz J."/>
            <person name="Slot J.C."/>
            <person name="St John F."/>
            <person name="Stenlid J."/>
            <person name="Sun H."/>
            <person name="Sun S."/>
            <person name="Syed K."/>
            <person name="Tsang A."/>
            <person name="Wiebenga A."/>
            <person name="Young D."/>
            <person name="Pisabarro A."/>
            <person name="Eastwood D.C."/>
            <person name="Martin F."/>
            <person name="Cullen D."/>
            <person name="Grigoriev I.V."/>
            <person name="Hibbett D.S."/>
        </authorList>
    </citation>
    <scope>NUCLEOTIDE SEQUENCE [LARGE SCALE GENOMIC DNA]</scope>
    <source>
        <strain evidence="2">RWD-64-598 SS2</strain>
    </source>
</reference>